<dbReference type="OrthoDB" id="62952at2759"/>
<gene>
    <name evidence="1" type="ORF">M436DRAFT_69337</name>
</gene>
<dbReference type="AlphaFoldDB" id="A0A074X871"/>
<dbReference type="EMBL" id="KL584702">
    <property type="protein sequence ID" value="KEQ78227.1"/>
    <property type="molecule type" value="Genomic_DNA"/>
</dbReference>
<protein>
    <submittedName>
        <fullName evidence="1">Uncharacterized protein</fullName>
    </submittedName>
</protein>
<evidence type="ECO:0000313" key="1">
    <source>
        <dbReference type="EMBL" id="KEQ78227.1"/>
    </source>
</evidence>
<dbReference type="HOGENOM" id="CLU_924341_0_0_1"/>
<sequence>MSTLNDSRFLSLPVEIRDHIYSYVLLGIGPSKHKTPHCGPAYYIHDFCTHSSQDALVRRRHPDIWNITARNHPLLYTNHQISNEGFDFFLANNEFIQDILVTSLASSACKFLNLFITGIGERKHAVRIMGLAIEDPDEERFAKLLDWLIMFANVEKIRTGVTVLRVKLQRPTKSPALFTPVGEAWSITPKDEDMMVFNIIVGDAKASWAEFDKSKKSDWEGRQRGTQRILNSCYDVGMESVKGRESPWREERRVWWEETWQTIHEKFQGWMEIMDDLKGPMVLWYGTLPQQLQSARGLRGMLLA</sequence>
<proteinExistence type="predicted"/>
<reference evidence="1 2" key="1">
    <citation type="journal article" date="2014" name="BMC Genomics">
        <title>Genome sequencing of four Aureobasidium pullulans varieties: biotechnological potential, stress tolerance, and description of new species.</title>
        <authorList>
            <person name="Gostin Ar C."/>
            <person name="Ohm R.A."/>
            <person name="Kogej T."/>
            <person name="Sonjak S."/>
            <person name="Turk M."/>
            <person name="Zajc J."/>
            <person name="Zalar P."/>
            <person name="Grube M."/>
            <person name="Sun H."/>
            <person name="Han J."/>
            <person name="Sharma A."/>
            <person name="Chiniquy J."/>
            <person name="Ngan C.Y."/>
            <person name="Lipzen A."/>
            <person name="Barry K."/>
            <person name="Grigoriev I.V."/>
            <person name="Gunde-Cimerman N."/>
        </authorList>
    </citation>
    <scope>NUCLEOTIDE SEQUENCE [LARGE SCALE GENOMIC DNA]</scope>
    <source>
        <strain evidence="1 2">CBS 147.97</strain>
    </source>
</reference>
<dbReference type="Proteomes" id="UP000027730">
    <property type="component" value="Unassembled WGS sequence"/>
</dbReference>
<organism evidence="1 2">
    <name type="scientific">Aureobasidium namibiae CBS 147.97</name>
    <dbReference type="NCBI Taxonomy" id="1043004"/>
    <lineage>
        <taxon>Eukaryota</taxon>
        <taxon>Fungi</taxon>
        <taxon>Dikarya</taxon>
        <taxon>Ascomycota</taxon>
        <taxon>Pezizomycotina</taxon>
        <taxon>Dothideomycetes</taxon>
        <taxon>Dothideomycetidae</taxon>
        <taxon>Dothideales</taxon>
        <taxon>Saccotheciaceae</taxon>
        <taxon>Aureobasidium</taxon>
    </lineage>
</organism>
<dbReference type="GeneID" id="25414566"/>
<accession>A0A074X871</accession>
<name>A0A074X871_9PEZI</name>
<evidence type="ECO:0000313" key="2">
    <source>
        <dbReference type="Proteomes" id="UP000027730"/>
    </source>
</evidence>
<dbReference type="RefSeq" id="XP_013432301.1">
    <property type="nucleotide sequence ID" value="XM_013576847.1"/>
</dbReference>
<keyword evidence="2" id="KW-1185">Reference proteome</keyword>